<evidence type="ECO:0000313" key="3">
    <source>
        <dbReference type="Proteomes" id="UP001221898"/>
    </source>
</evidence>
<comment type="caution">
    <text evidence="2">The sequence shown here is derived from an EMBL/GenBank/DDBJ whole genome shotgun (WGS) entry which is preliminary data.</text>
</comment>
<protein>
    <submittedName>
        <fullName evidence="2">Uncharacterized protein</fullName>
    </submittedName>
</protein>
<reference evidence="2" key="1">
    <citation type="journal article" date="2023" name="Science">
        <title>Genome structures resolve the early diversification of teleost fishes.</title>
        <authorList>
            <person name="Parey E."/>
            <person name="Louis A."/>
            <person name="Montfort J."/>
            <person name="Bouchez O."/>
            <person name="Roques C."/>
            <person name="Iampietro C."/>
            <person name="Lluch J."/>
            <person name="Castinel A."/>
            <person name="Donnadieu C."/>
            <person name="Desvignes T."/>
            <person name="Floi Bucao C."/>
            <person name="Jouanno E."/>
            <person name="Wen M."/>
            <person name="Mejri S."/>
            <person name="Dirks R."/>
            <person name="Jansen H."/>
            <person name="Henkel C."/>
            <person name="Chen W.J."/>
            <person name="Zahm M."/>
            <person name="Cabau C."/>
            <person name="Klopp C."/>
            <person name="Thompson A.W."/>
            <person name="Robinson-Rechavi M."/>
            <person name="Braasch I."/>
            <person name="Lecointre G."/>
            <person name="Bobe J."/>
            <person name="Postlethwait J.H."/>
            <person name="Berthelot C."/>
            <person name="Roest Crollius H."/>
            <person name="Guiguen Y."/>
        </authorList>
    </citation>
    <scope>NUCLEOTIDE SEQUENCE</scope>
    <source>
        <strain evidence="2">NC1722</strain>
    </source>
</reference>
<organism evidence="2 3">
    <name type="scientific">Aldrovandia affinis</name>
    <dbReference type="NCBI Taxonomy" id="143900"/>
    <lineage>
        <taxon>Eukaryota</taxon>
        <taxon>Metazoa</taxon>
        <taxon>Chordata</taxon>
        <taxon>Craniata</taxon>
        <taxon>Vertebrata</taxon>
        <taxon>Euteleostomi</taxon>
        <taxon>Actinopterygii</taxon>
        <taxon>Neopterygii</taxon>
        <taxon>Teleostei</taxon>
        <taxon>Notacanthiformes</taxon>
        <taxon>Halosauridae</taxon>
        <taxon>Aldrovandia</taxon>
    </lineage>
</organism>
<proteinExistence type="predicted"/>
<dbReference type="Proteomes" id="UP001221898">
    <property type="component" value="Unassembled WGS sequence"/>
</dbReference>
<dbReference type="AlphaFoldDB" id="A0AAD7SRI9"/>
<keyword evidence="3" id="KW-1185">Reference proteome</keyword>
<evidence type="ECO:0000313" key="2">
    <source>
        <dbReference type="EMBL" id="KAJ8407303.1"/>
    </source>
</evidence>
<gene>
    <name evidence="2" type="ORF">AAFF_G00278770</name>
</gene>
<evidence type="ECO:0000256" key="1">
    <source>
        <dbReference type="SAM" id="MobiDB-lite"/>
    </source>
</evidence>
<dbReference type="EMBL" id="JAINUG010000039">
    <property type="protein sequence ID" value="KAJ8407303.1"/>
    <property type="molecule type" value="Genomic_DNA"/>
</dbReference>
<feature type="region of interest" description="Disordered" evidence="1">
    <location>
        <begin position="73"/>
        <end position="99"/>
    </location>
</feature>
<accession>A0AAD7SRI9</accession>
<name>A0AAD7SRI9_9TELE</name>
<sequence length="99" mass="10518">MHMSRLLSHSHGCCCPAIGCGFCAGRERRCGLFLVRRCGGSKAAAERCHDSPAGGWLAGFPAGREAADTAPLVFRPPQTTPDPDIYRSHSSDDGQCNLS</sequence>